<gene>
    <name evidence="8" type="ORF">G7Y89_g10056</name>
</gene>
<dbReference type="Gene3D" id="1.20.1250.20">
    <property type="entry name" value="MFS general substrate transporter like domains"/>
    <property type="match status" value="1"/>
</dbReference>
<dbReference type="EMBL" id="JAAMPI010000861">
    <property type="protein sequence ID" value="KAF4628098.1"/>
    <property type="molecule type" value="Genomic_DNA"/>
</dbReference>
<keyword evidence="3 6" id="KW-0812">Transmembrane</keyword>
<feature type="transmembrane region" description="Helical" evidence="6">
    <location>
        <begin position="280"/>
        <end position="299"/>
    </location>
</feature>
<dbReference type="GO" id="GO:0022857">
    <property type="term" value="F:transmembrane transporter activity"/>
    <property type="evidence" value="ECO:0007669"/>
    <property type="project" value="InterPro"/>
</dbReference>
<feature type="transmembrane region" description="Helical" evidence="6">
    <location>
        <begin position="192"/>
        <end position="214"/>
    </location>
</feature>
<feature type="transmembrane region" description="Helical" evidence="6">
    <location>
        <begin position="20"/>
        <end position="38"/>
    </location>
</feature>
<organism evidence="8 9">
    <name type="scientific">Cudoniella acicularis</name>
    <dbReference type="NCBI Taxonomy" id="354080"/>
    <lineage>
        <taxon>Eukaryota</taxon>
        <taxon>Fungi</taxon>
        <taxon>Dikarya</taxon>
        <taxon>Ascomycota</taxon>
        <taxon>Pezizomycotina</taxon>
        <taxon>Leotiomycetes</taxon>
        <taxon>Helotiales</taxon>
        <taxon>Tricladiaceae</taxon>
        <taxon>Cudoniella</taxon>
    </lineage>
</organism>
<dbReference type="InterPro" id="IPR036259">
    <property type="entry name" value="MFS_trans_sf"/>
</dbReference>
<evidence type="ECO:0000256" key="6">
    <source>
        <dbReference type="SAM" id="Phobius"/>
    </source>
</evidence>
<dbReference type="GO" id="GO:0016020">
    <property type="term" value="C:membrane"/>
    <property type="evidence" value="ECO:0007669"/>
    <property type="project" value="UniProtKB-SubCell"/>
</dbReference>
<dbReference type="InterPro" id="IPR020846">
    <property type="entry name" value="MFS_dom"/>
</dbReference>
<evidence type="ECO:0000256" key="1">
    <source>
        <dbReference type="ARBA" id="ARBA00004141"/>
    </source>
</evidence>
<evidence type="ECO:0000259" key="7">
    <source>
        <dbReference type="PROSITE" id="PS50850"/>
    </source>
</evidence>
<evidence type="ECO:0000256" key="2">
    <source>
        <dbReference type="ARBA" id="ARBA00022448"/>
    </source>
</evidence>
<dbReference type="PRINTS" id="PR01035">
    <property type="entry name" value="TCRTETA"/>
</dbReference>
<dbReference type="InterPro" id="IPR011701">
    <property type="entry name" value="MFS"/>
</dbReference>
<dbReference type="PANTHER" id="PTHR23504:SF2">
    <property type="entry name" value="TRANSPORTER, PUTATIVE (AFU_ORTHOLOGUE AFUA_8G04150)-RELATED"/>
    <property type="match status" value="1"/>
</dbReference>
<dbReference type="OrthoDB" id="10262656at2759"/>
<evidence type="ECO:0000256" key="3">
    <source>
        <dbReference type="ARBA" id="ARBA00022692"/>
    </source>
</evidence>
<evidence type="ECO:0000256" key="4">
    <source>
        <dbReference type="ARBA" id="ARBA00022989"/>
    </source>
</evidence>
<feature type="transmembrane region" description="Helical" evidence="6">
    <location>
        <begin position="90"/>
        <end position="113"/>
    </location>
</feature>
<feature type="transmembrane region" description="Helical" evidence="6">
    <location>
        <begin position="374"/>
        <end position="396"/>
    </location>
</feature>
<dbReference type="Proteomes" id="UP000566819">
    <property type="component" value="Unassembled WGS sequence"/>
</dbReference>
<evidence type="ECO:0000313" key="8">
    <source>
        <dbReference type="EMBL" id="KAF4628098.1"/>
    </source>
</evidence>
<comment type="caution">
    <text evidence="8">The sequence shown here is derived from an EMBL/GenBank/DDBJ whole genome shotgun (WGS) entry which is preliminary data.</text>
</comment>
<feature type="transmembrane region" description="Helical" evidence="6">
    <location>
        <begin position="343"/>
        <end position="362"/>
    </location>
</feature>
<keyword evidence="4 6" id="KW-1133">Transmembrane helix</keyword>
<evidence type="ECO:0000313" key="9">
    <source>
        <dbReference type="Proteomes" id="UP000566819"/>
    </source>
</evidence>
<keyword evidence="9" id="KW-1185">Reference proteome</keyword>
<dbReference type="PANTHER" id="PTHR23504">
    <property type="entry name" value="MAJOR FACILITATOR SUPERFAMILY DOMAIN-CONTAINING PROTEIN 10"/>
    <property type="match status" value="1"/>
</dbReference>
<dbReference type="AlphaFoldDB" id="A0A8H4RFR4"/>
<protein>
    <recommendedName>
        <fullName evidence="7">Major facilitator superfamily (MFS) profile domain-containing protein</fullName>
    </recommendedName>
</protein>
<comment type="subcellular location">
    <subcellularLocation>
        <location evidence="1">Membrane</location>
        <topology evidence="1">Multi-pass membrane protein</topology>
    </subcellularLocation>
</comment>
<sequence>MFLTSQRKTRDPEKFPTVQLFLLAIVRLAEPIALTSIFPYAWPLVKKFKVGDENDASFYAGLLISAFALAESLTGMYWGALSDRVGRKPILLLGCIGTMLSMIMVGFSTNIWMALAGRALGGFLNGNIGVIQTMVGELVTKPEHEPRAYSIMPFVWSIGTIIGPAIGGFFAVPADSFPNFFSQGGLFGRFPYLLPNLLCSGLLFISIISGYFLLEETHPDMQPRIALPDSTYLSEETPLIQTADAIKTPAVDLRAETYGSITDESKWQNTHTKTRPVKIFTKRIVALIFSLGIFTYHSMTYDHLLPIFLEDARGGPISSMALFARGINPFHSPGGLGMTVQQVGVIMSIDGAIALFVQAVIFPFAAERLGIHRLFILVTLLHPISYTIVPLLVYLPQSYLSLGIYASLAIRNLLSIIAYPCLLIMIKESSPSSSVLGRINGLAASAGAACRTVAPPIAGYLWTLGSRMDFTGLAWYGSALVATIGTVQCFSVKRLSTENDIENFRKENSSIAVREVDVEYSD</sequence>
<dbReference type="Pfam" id="PF07690">
    <property type="entry name" value="MFS_1"/>
    <property type="match status" value="1"/>
</dbReference>
<name>A0A8H4RFR4_9HELO</name>
<evidence type="ECO:0000256" key="5">
    <source>
        <dbReference type="ARBA" id="ARBA00023136"/>
    </source>
</evidence>
<reference evidence="8 9" key="1">
    <citation type="submission" date="2020-03" db="EMBL/GenBank/DDBJ databases">
        <title>Draft Genome Sequence of Cudoniella acicularis.</title>
        <authorList>
            <person name="Buettner E."/>
            <person name="Kellner H."/>
        </authorList>
    </citation>
    <scope>NUCLEOTIDE SEQUENCE [LARGE SCALE GENOMIC DNA]</scope>
    <source>
        <strain evidence="8 9">DSM 108380</strain>
    </source>
</reference>
<feature type="domain" description="Major facilitator superfamily (MFS) profile" evidence="7">
    <location>
        <begin position="19"/>
        <end position="497"/>
    </location>
</feature>
<feature type="transmembrane region" description="Helical" evidence="6">
    <location>
        <begin position="151"/>
        <end position="172"/>
    </location>
</feature>
<feature type="transmembrane region" description="Helical" evidence="6">
    <location>
        <begin position="58"/>
        <end position="78"/>
    </location>
</feature>
<proteinExistence type="predicted"/>
<keyword evidence="2" id="KW-0813">Transport</keyword>
<dbReference type="SUPFAM" id="SSF103473">
    <property type="entry name" value="MFS general substrate transporter"/>
    <property type="match status" value="1"/>
</dbReference>
<dbReference type="CDD" id="cd17330">
    <property type="entry name" value="MFS_SLC46_TetA_like"/>
    <property type="match status" value="1"/>
</dbReference>
<accession>A0A8H4RFR4</accession>
<feature type="transmembrane region" description="Helical" evidence="6">
    <location>
        <begin position="119"/>
        <end position="139"/>
    </location>
</feature>
<feature type="transmembrane region" description="Helical" evidence="6">
    <location>
        <begin position="402"/>
        <end position="426"/>
    </location>
</feature>
<keyword evidence="5 6" id="KW-0472">Membrane</keyword>
<dbReference type="InterPro" id="IPR001958">
    <property type="entry name" value="Tet-R_TetA/multi-R_MdtG-like"/>
</dbReference>
<dbReference type="PROSITE" id="PS50850">
    <property type="entry name" value="MFS"/>
    <property type="match status" value="1"/>
</dbReference>